<dbReference type="SMART" id="SM00462">
    <property type="entry name" value="PTB"/>
    <property type="match status" value="1"/>
</dbReference>
<feature type="compositionally biased region" description="Pro residues" evidence="6">
    <location>
        <begin position="212"/>
        <end position="221"/>
    </location>
</feature>
<feature type="domain" description="PID" evidence="7">
    <location>
        <begin position="47"/>
        <end position="197"/>
    </location>
</feature>
<dbReference type="PANTHER" id="PTHR12287:SF20">
    <property type="entry name" value="EPIDERMAL GROWTH FACTOR RECEPTOR KINASE SUBSTRATE 8-LIKE PROTEIN 2"/>
    <property type="match status" value="1"/>
</dbReference>
<evidence type="ECO:0000256" key="6">
    <source>
        <dbReference type="SAM" id="MobiDB-lite"/>
    </source>
</evidence>
<comment type="subcellular location">
    <subcellularLocation>
        <location evidence="1">Cytoplasm</location>
    </subcellularLocation>
</comment>
<dbReference type="Ensembl" id="ENSMLET00000058512.1">
    <property type="protein sequence ID" value="ENSMLEP00000034919.1"/>
    <property type="gene ID" value="ENSMLEG00000041593.1"/>
</dbReference>
<dbReference type="GeneTree" id="ENSGT00940000160990"/>
<dbReference type="GO" id="GO:0032587">
    <property type="term" value="C:ruffle membrane"/>
    <property type="evidence" value="ECO:0007669"/>
    <property type="project" value="Ensembl"/>
</dbReference>
<dbReference type="Pfam" id="PF00018">
    <property type="entry name" value="SH3_1"/>
    <property type="match status" value="1"/>
</dbReference>
<dbReference type="GO" id="GO:0005085">
    <property type="term" value="F:guanyl-nucleotide exchange factor activity"/>
    <property type="evidence" value="ECO:0007669"/>
    <property type="project" value="Ensembl"/>
</dbReference>
<evidence type="ECO:0000313" key="9">
    <source>
        <dbReference type="Proteomes" id="UP000233140"/>
    </source>
</evidence>
<dbReference type="AlphaFoldDB" id="A0A2K6A4C8"/>
<dbReference type="GO" id="GO:0007266">
    <property type="term" value="P:Rho protein signal transduction"/>
    <property type="evidence" value="ECO:0007669"/>
    <property type="project" value="Ensembl"/>
</dbReference>
<dbReference type="InterPro" id="IPR013625">
    <property type="entry name" value="PTB"/>
</dbReference>
<protein>
    <submittedName>
        <fullName evidence="8">EPS8 signaling adaptor L2</fullName>
    </submittedName>
</protein>
<evidence type="ECO:0000256" key="1">
    <source>
        <dbReference type="ARBA" id="ARBA00004496"/>
    </source>
</evidence>
<dbReference type="InterPro" id="IPR036028">
    <property type="entry name" value="SH3-like_dom_sf"/>
</dbReference>
<dbReference type="GO" id="GO:0005813">
    <property type="term" value="C:centrosome"/>
    <property type="evidence" value="ECO:0007669"/>
    <property type="project" value="Ensembl"/>
</dbReference>
<dbReference type="SUPFAM" id="SSF50729">
    <property type="entry name" value="PH domain-like"/>
    <property type="match status" value="1"/>
</dbReference>
<dbReference type="Pfam" id="PF08416">
    <property type="entry name" value="PTB"/>
    <property type="match status" value="1"/>
</dbReference>
<reference evidence="8" key="1">
    <citation type="submission" date="2025-08" db="UniProtKB">
        <authorList>
            <consortium name="Ensembl"/>
        </authorList>
    </citation>
    <scope>IDENTIFICATION</scope>
</reference>
<keyword evidence="4" id="KW-0963">Cytoplasm</keyword>
<evidence type="ECO:0000313" key="8">
    <source>
        <dbReference type="Ensembl" id="ENSMLEP00000034919.1"/>
    </source>
</evidence>
<dbReference type="GO" id="GO:0032426">
    <property type="term" value="C:stereocilium tip"/>
    <property type="evidence" value="ECO:0007669"/>
    <property type="project" value="Ensembl"/>
</dbReference>
<dbReference type="InterPro" id="IPR006020">
    <property type="entry name" value="PTB/PI_dom"/>
</dbReference>
<dbReference type="PANTHER" id="PTHR12287">
    <property type="entry name" value="EPIDERMAL GROWTH FACTOR RECEPTOR KINASE SUBSTRATE EPS8-RELATED PROTEIN"/>
    <property type="match status" value="1"/>
</dbReference>
<dbReference type="InterPro" id="IPR033928">
    <property type="entry name" value="EPS8_PTB"/>
</dbReference>
<dbReference type="OMA" id="ANTHGPY"/>
<dbReference type="GO" id="GO:0032991">
    <property type="term" value="C:protein-containing complex"/>
    <property type="evidence" value="ECO:0007669"/>
    <property type="project" value="Ensembl"/>
</dbReference>
<feature type="region of interest" description="Disordered" evidence="6">
    <location>
        <begin position="195"/>
        <end position="257"/>
    </location>
</feature>
<organism evidence="8 9">
    <name type="scientific">Mandrillus leucophaeus</name>
    <name type="common">Drill</name>
    <name type="synonym">Papio leucophaeus</name>
    <dbReference type="NCBI Taxonomy" id="9568"/>
    <lineage>
        <taxon>Eukaryota</taxon>
        <taxon>Metazoa</taxon>
        <taxon>Chordata</taxon>
        <taxon>Craniata</taxon>
        <taxon>Vertebrata</taxon>
        <taxon>Euteleostomi</taxon>
        <taxon>Mammalia</taxon>
        <taxon>Eutheria</taxon>
        <taxon>Euarchontoglires</taxon>
        <taxon>Primates</taxon>
        <taxon>Haplorrhini</taxon>
        <taxon>Catarrhini</taxon>
        <taxon>Cercopithecidae</taxon>
        <taxon>Cercopithecinae</taxon>
        <taxon>Mandrillus</taxon>
    </lineage>
</organism>
<evidence type="ECO:0000256" key="2">
    <source>
        <dbReference type="ARBA" id="ARBA00006197"/>
    </source>
</evidence>
<dbReference type="InterPro" id="IPR039801">
    <property type="entry name" value="EPS8-like"/>
</dbReference>
<dbReference type="Pfam" id="PF18016">
    <property type="entry name" value="SAM_3"/>
    <property type="match status" value="1"/>
</dbReference>
<accession>A0A2K6A4C8</accession>
<dbReference type="GO" id="GO:0031982">
    <property type="term" value="C:vesicle"/>
    <property type="evidence" value="ECO:0007669"/>
    <property type="project" value="TreeGrafter"/>
</dbReference>
<dbReference type="InterPro" id="IPR011993">
    <property type="entry name" value="PH-like_dom_sf"/>
</dbReference>
<dbReference type="CDD" id="cd09540">
    <property type="entry name" value="SAM_EPS8-like"/>
    <property type="match status" value="1"/>
</dbReference>
<dbReference type="SUPFAM" id="SSF50044">
    <property type="entry name" value="SH3-domain"/>
    <property type="match status" value="1"/>
</dbReference>
<keyword evidence="3" id="KW-0728">SH3 domain</keyword>
<evidence type="ECO:0000256" key="4">
    <source>
        <dbReference type="ARBA" id="ARBA00022490"/>
    </source>
</evidence>
<dbReference type="STRING" id="9568.ENSMLEP00000034919"/>
<keyword evidence="9" id="KW-1185">Reference proteome</keyword>
<dbReference type="GO" id="GO:1900029">
    <property type="term" value="P:positive regulation of ruffle assembly"/>
    <property type="evidence" value="ECO:0007669"/>
    <property type="project" value="Ensembl"/>
</dbReference>
<dbReference type="InterPro" id="IPR055093">
    <property type="entry name" value="EPS8_2nd"/>
</dbReference>
<dbReference type="Gene3D" id="2.30.29.30">
    <property type="entry name" value="Pleckstrin-homology domain (PH domain)/Phosphotyrosine-binding domain (PTB)"/>
    <property type="match status" value="1"/>
</dbReference>
<keyword evidence="5" id="KW-0597">Phosphoprotein</keyword>
<dbReference type="GO" id="GO:0035023">
    <property type="term" value="P:regulation of Rho protein signal transduction"/>
    <property type="evidence" value="ECO:0007669"/>
    <property type="project" value="Ensembl"/>
</dbReference>
<feature type="compositionally biased region" description="Polar residues" evidence="6">
    <location>
        <begin position="464"/>
        <end position="482"/>
    </location>
</feature>
<dbReference type="FunFam" id="2.30.29.30:FF:000218">
    <property type="entry name" value="Epidermal growth factor receptor kinase substrate 8-like 2"/>
    <property type="match status" value="1"/>
</dbReference>
<dbReference type="Pfam" id="PF22975">
    <property type="entry name" value="EPS8_2nd"/>
    <property type="match status" value="1"/>
</dbReference>
<feature type="compositionally biased region" description="Basic and acidic residues" evidence="6">
    <location>
        <begin position="247"/>
        <end position="257"/>
    </location>
</feature>
<dbReference type="Gene3D" id="1.10.150.50">
    <property type="entry name" value="Transcription Factor, Ets-1"/>
    <property type="match status" value="1"/>
</dbReference>
<dbReference type="InterPro" id="IPR041418">
    <property type="entry name" value="SAM_3"/>
</dbReference>
<dbReference type="CDD" id="cd01210">
    <property type="entry name" value="PTB_EPS8"/>
    <property type="match status" value="1"/>
</dbReference>
<dbReference type="FunFam" id="1.10.150.50:FF:000023">
    <property type="entry name" value="Epidermal growth factor receptor kinase substrate 8"/>
    <property type="match status" value="1"/>
</dbReference>
<dbReference type="InterPro" id="IPR001452">
    <property type="entry name" value="SH3_domain"/>
</dbReference>
<evidence type="ECO:0000256" key="3">
    <source>
        <dbReference type="ARBA" id="ARBA00022443"/>
    </source>
</evidence>
<dbReference type="GO" id="GO:0003779">
    <property type="term" value="F:actin binding"/>
    <property type="evidence" value="ECO:0007669"/>
    <property type="project" value="Ensembl"/>
</dbReference>
<proteinExistence type="inferred from homology"/>
<dbReference type="GO" id="GO:0007605">
    <property type="term" value="P:sensory perception of sound"/>
    <property type="evidence" value="ECO:0007669"/>
    <property type="project" value="Ensembl"/>
</dbReference>
<dbReference type="GO" id="GO:0005829">
    <property type="term" value="C:cytosol"/>
    <property type="evidence" value="ECO:0007669"/>
    <property type="project" value="Ensembl"/>
</dbReference>
<name>A0A2K6A4C8_MANLE</name>
<evidence type="ECO:0000256" key="5">
    <source>
        <dbReference type="ARBA" id="ARBA00022553"/>
    </source>
</evidence>
<feature type="region of interest" description="Disordered" evidence="6">
    <location>
        <begin position="462"/>
        <end position="502"/>
    </location>
</feature>
<reference evidence="8" key="2">
    <citation type="submission" date="2025-09" db="UniProtKB">
        <authorList>
            <consortium name="Ensembl"/>
        </authorList>
    </citation>
    <scope>IDENTIFICATION</scope>
</reference>
<evidence type="ECO:0000259" key="7">
    <source>
        <dbReference type="SMART" id="SM00462"/>
    </source>
</evidence>
<dbReference type="InterPro" id="IPR013761">
    <property type="entry name" value="SAM/pointed_sf"/>
</dbReference>
<gene>
    <name evidence="8" type="primary">EPS8L2</name>
</gene>
<sequence>MSQSGAVSCCPGATNGSLGRSDSVARMSPKDLFEQRKKYSNSNVIMHETSQYHVQHLATFIMDKSEAITSVEDAIRKLVQLSSKEKIWTQEMLLQVNDQSLRLLDIESQVGGACAPGVSTVPEELENFPLPTVQRSQTVLNQLRYPSVLLLVCQDSEQSKPDVHFFHCDEVEAELVHEDIESALADCRLGKKMRPQTLKGHQEKIRQRQSILPPPQGPAPIPFQHRSGDSPQAKNRVGPQVPLSEPGFRRRESQEEEPRAVLAQKIEKETQILNCALDDIEWFVARLQKAAEAFKQLNQRKKGKKKGKKGPAEGVLTLRARPPSEGEFVDCFQKIKLAINLLAKLQKHIQNPSAAELVHFLFGPLDLIVNTCGGPDIARSVSCPLLSQDAVDFLRGHLVPKEMSLWESLGESWMRPRSEWPREPQVPLYVPKFHSGWEPPVDVLQEAPWEVEGLASAPIEVSPVSRQSVRNSQKHSPASEPTPTGDALPPVSSPHTHRGYQPTPAMAKYVKILYDFTARNANELSVLKDEVLEVLEDGRQWWKLPTHKLPPSFPGNKDGESCCFQHMDEVNDELIRKISNIRAQPQRHFRVERSQPVSQPLTYESGPDEVRAWLEAKAFSARIVENLGILTGPQLFSLNKEELKKVCGEEGVRVYSQLTVQKAFLEKQQSGSELEELMNKFHSMNQRRGEDS</sequence>
<comment type="similarity">
    <text evidence="2">Belongs to the EPS8 family.</text>
</comment>
<dbReference type="Gene3D" id="2.30.30.40">
    <property type="entry name" value="SH3 Domains"/>
    <property type="match status" value="1"/>
</dbReference>
<dbReference type="Proteomes" id="UP000233140">
    <property type="component" value="Unassembled WGS sequence"/>
</dbReference>